<accession>A0AAW2ST44</accession>
<feature type="region of interest" description="Disordered" evidence="1">
    <location>
        <begin position="57"/>
        <end position="85"/>
    </location>
</feature>
<proteinExistence type="predicted"/>
<dbReference type="EMBL" id="JACGWN010000016">
    <property type="protein sequence ID" value="KAL0395254.1"/>
    <property type="molecule type" value="Genomic_DNA"/>
</dbReference>
<dbReference type="AlphaFoldDB" id="A0AAW2ST44"/>
<protein>
    <submittedName>
        <fullName evidence="2">Uncharacterized protein</fullName>
    </submittedName>
</protein>
<reference evidence="2" key="2">
    <citation type="journal article" date="2024" name="Plant">
        <title>Genomic evolution and insights into agronomic trait innovations of Sesamum species.</title>
        <authorList>
            <person name="Miao H."/>
            <person name="Wang L."/>
            <person name="Qu L."/>
            <person name="Liu H."/>
            <person name="Sun Y."/>
            <person name="Le M."/>
            <person name="Wang Q."/>
            <person name="Wei S."/>
            <person name="Zheng Y."/>
            <person name="Lin W."/>
            <person name="Duan Y."/>
            <person name="Cao H."/>
            <person name="Xiong S."/>
            <person name="Wang X."/>
            <person name="Wei L."/>
            <person name="Li C."/>
            <person name="Ma Q."/>
            <person name="Ju M."/>
            <person name="Zhao R."/>
            <person name="Li G."/>
            <person name="Mu C."/>
            <person name="Tian Q."/>
            <person name="Mei H."/>
            <person name="Zhang T."/>
            <person name="Gao T."/>
            <person name="Zhang H."/>
        </authorList>
    </citation>
    <scope>NUCLEOTIDE SEQUENCE</scope>
    <source>
        <strain evidence="2">KEN1</strain>
    </source>
</reference>
<reference evidence="2" key="1">
    <citation type="submission" date="2020-06" db="EMBL/GenBank/DDBJ databases">
        <authorList>
            <person name="Li T."/>
            <person name="Hu X."/>
            <person name="Zhang T."/>
            <person name="Song X."/>
            <person name="Zhang H."/>
            <person name="Dai N."/>
            <person name="Sheng W."/>
            <person name="Hou X."/>
            <person name="Wei L."/>
        </authorList>
    </citation>
    <scope>NUCLEOTIDE SEQUENCE</scope>
    <source>
        <strain evidence="2">KEN1</strain>
        <tissue evidence="2">Leaf</tissue>
    </source>
</reference>
<evidence type="ECO:0000313" key="2">
    <source>
        <dbReference type="EMBL" id="KAL0395254.1"/>
    </source>
</evidence>
<gene>
    <name evidence="2" type="ORF">Slati_4491600</name>
</gene>
<evidence type="ECO:0000256" key="1">
    <source>
        <dbReference type="SAM" id="MobiDB-lite"/>
    </source>
</evidence>
<organism evidence="2">
    <name type="scientific">Sesamum latifolium</name>
    <dbReference type="NCBI Taxonomy" id="2727402"/>
    <lineage>
        <taxon>Eukaryota</taxon>
        <taxon>Viridiplantae</taxon>
        <taxon>Streptophyta</taxon>
        <taxon>Embryophyta</taxon>
        <taxon>Tracheophyta</taxon>
        <taxon>Spermatophyta</taxon>
        <taxon>Magnoliopsida</taxon>
        <taxon>eudicotyledons</taxon>
        <taxon>Gunneridae</taxon>
        <taxon>Pentapetalae</taxon>
        <taxon>asterids</taxon>
        <taxon>lamiids</taxon>
        <taxon>Lamiales</taxon>
        <taxon>Pedaliaceae</taxon>
        <taxon>Sesamum</taxon>
    </lineage>
</organism>
<name>A0AAW2ST44_9LAMI</name>
<sequence length="110" mass="11965">MPRASYSARTRAHCLPRASASVRSRAHCLPNVPAHGASARPCARMPTHTACRLPARCRDSSPHTRHLPTLTADTRPTRPPAVQPAHTVTRPFLNLATSCHMPSTGPVPWH</sequence>
<comment type="caution">
    <text evidence="2">The sequence shown here is derived from an EMBL/GenBank/DDBJ whole genome shotgun (WGS) entry which is preliminary data.</text>
</comment>